<name>A0ABU5IHL7_9BURK</name>
<feature type="region of interest" description="Disordered" evidence="1">
    <location>
        <begin position="87"/>
        <end position="108"/>
    </location>
</feature>
<sequence length="108" mass="12406">MTDLDNASRARRIAMHQIRQLMEFWNITPEELGSLSPAPARRTSAPLPGYVKYRHPVTGETWDGDGEHPEWLRKALLKEGYRVAELKPEFQQDHAAQKQEQEQEQPGG</sequence>
<comment type="caution">
    <text evidence="2">The sequence shown here is derived from an EMBL/GenBank/DDBJ whole genome shotgun (WGS) entry which is preliminary data.</text>
</comment>
<proteinExistence type="predicted"/>
<dbReference type="EMBL" id="JAXOJX010000032">
    <property type="protein sequence ID" value="MDZ5458636.1"/>
    <property type="molecule type" value="Genomic_DNA"/>
</dbReference>
<organism evidence="2 3">
    <name type="scientific">Azohydromonas lata</name>
    <dbReference type="NCBI Taxonomy" id="45677"/>
    <lineage>
        <taxon>Bacteria</taxon>
        <taxon>Pseudomonadati</taxon>
        <taxon>Pseudomonadota</taxon>
        <taxon>Betaproteobacteria</taxon>
        <taxon>Burkholderiales</taxon>
        <taxon>Sphaerotilaceae</taxon>
        <taxon>Azohydromonas</taxon>
    </lineage>
</organism>
<reference evidence="2 3" key="1">
    <citation type="submission" date="2023-11" db="EMBL/GenBank/DDBJ databases">
        <title>Draft genome of Azohydromonas lata strain H1 (DSM1123), a polyhydroxyalkanoate producer.</title>
        <authorList>
            <person name="Traversa D."/>
            <person name="D'Addabbo P."/>
            <person name="Pazzani C."/>
            <person name="Manzari C."/>
            <person name="Chiara M."/>
            <person name="Scrascia M."/>
        </authorList>
    </citation>
    <scope>NUCLEOTIDE SEQUENCE [LARGE SCALE GENOMIC DNA]</scope>
    <source>
        <strain evidence="2 3">H1</strain>
    </source>
</reference>
<accession>A0ABU5IHL7</accession>
<protein>
    <submittedName>
        <fullName evidence="2">H-NS histone family protein</fullName>
    </submittedName>
</protein>
<dbReference type="Proteomes" id="UP001293718">
    <property type="component" value="Unassembled WGS sequence"/>
</dbReference>
<feature type="compositionally biased region" description="Basic and acidic residues" evidence="1">
    <location>
        <begin position="87"/>
        <end position="101"/>
    </location>
</feature>
<evidence type="ECO:0000256" key="1">
    <source>
        <dbReference type="SAM" id="MobiDB-lite"/>
    </source>
</evidence>
<dbReference type="Gene3D" id="4.10.430.30">
    <property type="match status" value="1"/>
</dbReference>
<evidence type="ECO:0000313" key="2">
    <source>
        <dbReference type="EMBL" id="MDZ5458636.1"/>
    </source>
</evidence>
<keyword evidence="3" id="KW-1185">Reference proteome</keyword>
<dbReference type="SUPFAM" id="SSF81273">
    <property type="entry name" value="H-NS histone-like proteins"/>
    <property type="match status" value="1"/>
</dbReference>
<evidence type="ECO:0000313" key="3">
    <source>
        <dbReference type="Proteomes" id="UP001293718"/>
    </source>
</evidence>
<gene>
    <name evidence="2" type="ORF">SM757_18820</name>
</gene>